<comment type="caution">
    <text evidence="2">The sequence shown here is derived from an EMBL/GenBank/DDBJ whole genome shotgun (WGS) entry which is preliminary data.</text>
</comment>
<dbReference type="AlphaFoldDB" id="A0A2G8RQP3"/>
<sequence>MASTVCPRVLRIRRAGLRVESESAPVDGPSKGDRTRPTHPRCPRSAPRRKRIAWSGEESPGAAPWPSRRSSGQPRSCVRPQGRVNHPPPAHHQSDSAPRVSGSPSAQFASPQLTFNTGIWVVYTSRKVAQHSGRRRHVDALYVNRSLQ</sequence>
<feature type="region of interest" description="Disordered" evidence="1">
    <location>
        <begin position="16"/>
        <end position="109"/>
    </location>
</feature>
<dbReference type="EMBL" id="AYKW01000067">
    <property type="protein sequence ID" value="PIL23811.1"/>
    <property type="molecule type" value="Genomic_DNA"/>
</dbReference>
<keyword evidence="3" id="KW-1185">Reference proteome</keyword>
<dbReference type="Proteomes" id="UP000230002">
    <property type="component" value="Unassembled WGS sequence"/>
</dbReference>
<gene>
    <name evidence="2" type="ORF">GSI_13562</name>
</gene>
<feature type="compositionally biased region" description="Basic residues" evidence="1">
    <location>
        <begin position="37"/>
        <end position="52"/>
    </location>
</feature>
<reference evidence="2 3" key="1">
    <citation type="journal article" date="2015" name="Sci. Rep.">
        <title>Chromosome-level genome map provides insights into diverse defense mechanisms in the medicinal fungus Ganoderma sinense.</title>
        <authorList>
            <person name="Zhu Y."/>
            <person name="Xu J."/>
            <person name="Sun C."/>
            <person name="Zhou S."/>
            <person name="Xu H."/>
            <person name="Nelson D.R."/>
            <person name="Qian J."/>
            <person name="Song J."/>
            <person name="Luo H."/>
            <person name="Xiang L."/>
            <person name="Li Y."/>
            <person name="Xu Z."/>
            <person name="Ji A."/>
            <person name="Wang L."/>
            <person name="Lu S."/>
            <person name="Hayward A."/>
            <person name="Sun W."/>
            <person name="Li X."/>
            <person name="Schwartz D.C."/>
            <person name="Wang Y."/>
            <person name="Chen S."/>
        </authorList>
    </citation>
    <scope>NUCLEOTIDE SEQUENCE [LARGE SCALE GENOMIC DNA]</scope>
    <source>
        <strain evidence="2 3">ZZ0214-1</strain>
    </source>
</reference>
<accession>A0A2G8RQP3</accession>
<evidence type="ECO:0000313" key="2">
    <source>
        <dbReference type="EMBL" id="PIL23811.1"/>
    </source>
</evidence>
<proteinExistence type="predicted"/>
<protein>
    <submittedName>
        <fullName evidence="2">Uncharacterized protein</fullName>
    </submittedName>
</protein>
<evidence type="ECO:0000313" key="3">
    <source>
        <dbReference type="Proteomes" id="UP000230002"/>
    </source>
</evidence>
<name>A0A2G8RQP3_9APHY</name>
<organism evidence="2 3">
    <name type="scientific">Ganoderma sinense ZZ0214-1</name>
    <dbReference type="NCBI Taxonomy" id="1077348"/>
    <lineage>
        <taxon>Eukaryota</taxon>
        <taxon>Fungi</taxon>
        <taxon>Dikarya</taxon>
        <taxon>Basidiomycota</taxon>
        <taxon>Agaricomycotina</taxon>
        <taxon>Agaricomycetes</taxon>
        <taxon>Polyporales</taxon>
        <taxon>Polyporaceae</taxon>
        <taxon>Ganoderma</taxon>
    </lineage>
</organism>
<evidence type="ECO:0000256" key="1">
    <source>
        <dbReference type="SAM" id="MobiDB-lite"/>
    </source>
</evidence>